<name>A0A085WNS7_9BACT</name>
<comment type="caution">
    <text evidence="1">The sequence shown here is derived from an EMBL/GenBank/DDBJ whole genome shotgun (WGS) entry which is preliminary data.</text>
</comment>
<dbReference type="RefSeq" id="WP_420806688.1">
    <property type="nucleotide sequence ID" value="NZ_JMCB01000004.1"/>
</dbReference>
<dbReference type="PATRIC" id="fig|394096.3.peg.2414"/>
<evidence type="ECO:0000313" key="2">
    <source>
        <dbReference type="Proteomes" id="UP000028725"/>
    </source>
</evidence>
<sequence>MALVRRDAVGAPASLEAPVLSAEGAEVRAGAPQPPLSTFLVQPQPGARTVVLHARSGSLQAEARYAIGPPVSAVTLALEPATPVKGRDKEATLTVRLLRPDGTPDDSGAPPVVRSNVGRVEALSRTGPGTYRARYVLPSTSYPEVAVLVALSAWPHPQSIYGAFGKMLVPLAAAVDLPGETEPDAQISITIAGKTYGPAQAGRDGSFQLPVIVPPGFPFGQGRVVDRAGNVRRTPIDLGVPPTDGLACVLNPTRLPADGASRARLLCAASDRLGRLMPDARVTAKPRYGTLRGPQRAEGGLLEWIYTAPRELPTEPERILAAWPQGGSNSREELTLQLVQGPVEKVSVSMAEPLVHHGAEVPLAVEVEDAFGRRRPGAQVVLSVPEGTASPLKEERPGTFRGTWTLPAEGPGGEGVVQVRAFGPVGSEPARLSAWVRDGELFVGVSDLAGLPIPAQPLKVGGEQRETGADGTVSLGLLRPGRVEVVHGIWPGLRKVIHVLGSSGPVYPQDLPLVPAPVEKKVSIEAFIPVNVRLQVEGSRVTYWAEDLRGNVLPQRPLHVALSSGRQEAVEKLRDGKIRFTVAGARPGRVSVSVADVQTGMTAVAEVKP</sequence>
<gene>
    <name evidence="1" type="ORF">DB31_6315</name>
</gene>
<dbReference type="EMBL" id="JMCB01000004">
    <property type="protein sequence ID" value="KFE69340.1"/>
    <property type="molecule type" value="Genomic_DNA"/>
</dbReference>
<dbReference type="AlphaFoldDB" id="A0A085WNS7"/>
<dbReference type="STRING" id="394096.DB31_6315"/>
<protein>
    <submittedName>
        <fullName evidence="1">Uncharacterized protein</fullName>
    </submittedName>
</protein>
<evidence type="ECO:0000313" key="1">
    <source>
        <dbReference type="EMBL" id="KFE69340.1"/>
    </source>
</evidence>
<proteinExistence type="predicted"/>
<accession>A0A085WNS7</accession>
<reference evidence="1 2" key="1">
    <citation type="submission" date="2014-04" db="EMBL/GenBank/DDBJ databases">
        <title>Genome assembly of Hyalangium minutum DSM 14724.</title>
        <authorList>
            <person name="Sharma G."/>
            <person name="Subramanian S."/>
        </authorList>
    </citation>
    <scope>NUCLEOTIDE SEQUENCE [LARGE SCALE GENOMIC DNA]</scope>
    <source>
        <strain evidence="1 2">DSM 14724</strain>
    </source>
</reference>
<dbReference type="Proteomes" id="UP000028725">
    <property type="component" value="Unassembled WGS sequence"/>
</dbReference>
<keyword evidence="2" id="KW-1185">Reference proteome</keyword>
<organism evidence="1 2">
    <name type="scientific">Hyalangium minutum</name>
    <dbReference type="NCBI Taxonomy" id="394096"/>
    <lineage>
        <taxon>Bacteria</taxon>
        <taxon>Pseudomonadati</taxon>
        <taxon>Myxococcota</taxon>
        <taxon>Myxococcia</taxon>
        <taxon>Myxococcales</taxon>
        <taxon>Cystobacterineae</taxon>
        <taxon>Archangiaceae</taxon>
        <taxon>Hyalangium</taxon>
    </lineage>
</organism>